<evidence type="ECO:0000313" key="2">
    <source>
        <dbReference type="EMBL" id="ELR06477.1"/>
    </source>
</evidence>
<dbReference type="HOGENOM" id="CLU_099931_2_0_1"/>
<dbReference type="InParanoid" id="L8G015"/>
<organism evidence="2 3">
    <name type="scientific">Pseudogymnoascus destructans (strain ATCC MYA-4855 / 20631-21)</name>
    <name type="common">Bat white-nose syndrome fungus</name>
    <name type="synonym">Geomyces destructans</name>
    <dbReference type="NCBI Taxonomy" id="658429"/>
    <lineage>
        <taxon>Eukaryota</taxon>
        <taxon>Fungi</taxon>
        <taxon>Dikarya</taxon>
        <taxon>Ascomycota</taxon>
        <taxon>Pezizomycotina</taxon>
        <taxon>Leotiomycetes</taxon>
        <taxon>Thelebolales</taxon>
        <taxon>Thelebolaceae</taxon>
        <taxon>Pseudogymnoascus</taxon>
    </lineage>
</organism>
<protein>
    <submittedName>
        <fullName evidence="2">Uncharacterized protein</fullName>
    </submittedName>
</protein>
<name>L8G015_PSED2</name>
<dbReference type="EMBL" id="GL573453">
    <property type="protein sequence ID" value="ELR06477.1"/>
    <property type="molecule type" value="Genomic_DNA"/>
</dbReference>
<reference evidence="3" key="1">
    <citation type="submission" date="2010-09" db="EMBL/GenBank/DDBJ databases">
        <title>The genome sequence of Geomyces destructans 20631-21.</title>
        <authorList>
            <consortium name="The Broad Institute Genome Sequencing Platform"/>
            <person name="Cuomo C.A."/>
            <person name="Blehert D.S."/>
            <person name="Lorch J.M."/>
            <person name="Young S.K."/>
            <person name="Zeng Q."/>
            <person name="Gargeya S."/>
            <person name="Fitzgerald M."/>
            <person name="Haas B."/>
            <person name="Abouelleil A."/>
            <person name="Alvarado L."/>
            <person name="Arachchi H.M."/>
            <person name="Berlin A."/>
            <person name="Brown A."/>
            <person name="Chapman S.B."/>
            <person name="Chen Z."/>
            <person name="Dunbar C."/>
            <person name="Freedman E."/>
            <person name="Gearin G."/>
            <person name="Gellesch M."/>
            <person name="Goldberg J."/>
            <person name="Griggs A."/>
            <person name="Gujja S."/>
            <person name="Heiman D."/>
            <person name="Howarth C."/>
            <person name="Larson L."/>
            <person name="Lui A."/>
            <person name="MacDonald P.J.P."/>
            <person name="Montmayeur A."/>
            <person name="Murphy C."/>
            <person name="Neiman D."/>
            <person name="Pearson M."/>
            <person name="Priest M."/>
            <person name="Roberts A."/>
            <person name="Saif S."/>
            <person name="Shea T."/>
            <person name="Shenoy N."/>
            <person name="Sisk P."/>
            <person name="Stolte C."/>
            <person name="Sykes S."/>
            <person name="Wortman J."/>
            <person name="Nusbaum C."/>
            <person name="Birren B."/>
        </authorList>
    </citation>
    <scope>NUCLEOTIDE SEQUENCE [LARGE SCALE GENOMIC DNA]</scope>
    <source>
        <strain evidence="3">ATCC MYA-4855 / 20631-21</strain>
    </source>
</reference>
<proteinExistence type="predicted"/>
<feature type="compositionally biased region" description="Basic and acidic residues" evidence="1">
    <location>
        <begin position="82"/>
        <end position="99"/>
    </location>
</feature>
<dbReference type="VEuPathDB" id="FungiDB:GMDG_08002"/>
<keyword evidence="3" id="KW-1185">Reference proteome</keyword>
<feature type="region of interest" description="Disordered" evidence="1">
    <location>
        <begin position="80"/>
        <end position="107"/>
    </location>
</feature>
<dbReference type="Proteomes" id="UP000011064">
    <property type="component" value="Unassembled WGS sequence"/>
</dbReference>
<dbReference type="Pfam" id="PF20174">
    <property type="entry name" value="DUF6540"/>
    <property type="match status" value="1"/>
</dbReference>
<gene>
    <name evidence="2" type="ORF">GMDG_08002</name>
</gene>
<dbReference type="STRING" id="658429.L8G015"/>
<accession>L8G015</accession>
<dbReference type="AlphaFoldDB" id="L8G015"/>
<evidence type="ECO:0000313" key="3">
    <source>
        <dbReference type="Proteomes" id="UP000011064"/>
    </source>
</evidence>
<dbReference type="InterPro" id="IPR046670">
    <property type="entry name" value="DUF6540"/>
</dbReference>
<evidence type="ECO:0000256" key="1">
    <source>
        <dbReference type="SAM" id="MobiDB-lite"/>
    </source>
</evidence>
<sequence>MATRTLQLISYRNSSKQRAHFAIFVPSGANPDLGTLIHVVGAPMAGYMLEFKRNYSPTMTQERHEMYPIGEVFAANIVESTSNDRSRDNKPRDKLEREAAQVAPSRISENFRAPVNDVSESII</sequence>